<dbReference type="InterPro" id="IPR001623">
    <property type="entry name" value="DnaJ_domain"/>
</dbReference>
<keyword evidence="3" id="KW-1185">Reference proteome</keyword>
<dbReference type="PROSITE" id="PS50076">
    <property type="entry name" value="DNAJ_2"/>
    <property type="match status" value="1"/>
</dbReference>
<proteinExistence type="predicted"/>
<protein>
    <recommendedName>
        <fullName evidence="1">J domain-containing protein</fullName>
    </recommendedName>
</protein>
<dbReference type="SUPFAM" id="SSF46565">
    <property type="entry name" value="Chaperone J-domain"/>
    <property type="match status" value="1"/>
</dbReference>
<dbReference type="EMBL" id="JAFREP010000005">
    <property type="protein sequence ID" value="MBO1318204.1"/>
    <property type="molecule type" value="Genomic_DNA"/>
</dbReference>
<organism evidence="2 3">
    <name type="scientific">Acanthopleuribacter pedis</name>
    <dbReference type="NCBI Taxonomy" id="442870"/>
    <lineage>
        <taxon>Bacteria</taxon>
        <taxon>Pseudomonadati</taxon>
        <taxon>Acidobacteriota</taxon>
        <taxon>Holophagae</taxon>
        <taxon>Acanthopleuribacterales</taxon>
        <taxon>Acanthopleuribacteraceae</taxon>
        <taxon>Acanthopleuribacter</taxon>
    </lineage>
</organism>
<feature type="domain" description="J" evidence="1">
    <location>
        <begin position="20"/>
        <end position="82"/>
    </location>
</feature>
<dbReference type="Gene3D" id="1.10.287.110">
    <property type="entry name" value="DnaJ domain"/>
    <property type="match status" value="1"/>
</dbReference>
<comment type="caution">
    <text evidence="2">The sequence shown here is derived from an EMBL/GenBank/DDBJ whole genome shotgun (WGS) entry which is preliminary data.</text>
</comment>
<dbReference type="AlphaFoldDB" id="A0A8J7Q5B0"/>
<evidence type="ECO:0000313" key="2">
    <source>
        <dbReference type="EMBL" id="MBO1318204.1"/>
    </source>
</evidence>
<gene>
    <name evidence="2" type="ORF">J3U88_07045</name>
</gene>
<sequence>MEPATETSHDLGKRLLCLVDPFEILGVTPADDNETVRRAFLALVRRFPPERAPRVYQHVRAAYDALRCPAGRRALRLTDRRAPATAPLVADLQARLRLQTAAVAPDDVRQLFCQNGENHEEPTS</sequence>
<evidence type="ECO:0000313" key="3">
    <source>
        <dbReference type="Proteomes" id="UP000664417"/>
    </source>
</evidence>
<reference evidence="2" key="1">
    <citation type="submission" date="2021-03" db="EMBL/GenBank/DDBJ databases">
        <authorList>
            <person name="Wang G."/>
        </authorList>
    </citation>
    <scope>NUCLEOTIDE SEQUENCE</scope>
    <source>
        <strain evidence="2">KCTC 12899</strain>
    </source>
</reference>
<dbReference type="RefSeq" id="WP_207857851.1">
    <property type="nucleotide sequence ID" value="NZ_JAFREP010000005.1"/>
</dbReference>
<name>A0A8J7Q5B0_9BACT</name>
<dbReference type="Proteomes" id="UP000664417">
    <property type="component" value="Unassembled WGS sequence"/>
</dbReference>
<dbReference type="InterPro" id="IPR036869">
    <property type="entry name" value="J_dom_sf"/>
</dbReference>
<accession>A0A8J7Q5B0</accession>
<evidence type="ECO:0000259" key="1">
    <source>
        <dbReference type="PROSITE" id="PS50076"/>
    </source>
</evidence>